<feature type="domain" description="N-acetyltransferase" evidence="1">
    <location>
        <begin position="8"/>
        <end position="160"/>
    </location>
</feature>
<evidence type="ECO:0000313" key="3">
    <source>
        <dbReference type="Proteomes" id="UP000248021"/>
    </source>
</evidence>
<keyword evidence="3" id="KW-1185">Reference proteome</keyword>
<evidence type="ECO:0000313" key="2">
    <source>
        <dbReference type="EMBL" id="PXW52221.1"/>
    </source>
</evidence>
<comment type="caution">
    <text evidence="2">The sequence shown here is derived from an EMBL/GenBank/DDBJ whole genome shotgun (WGS) entry which is preliminary data.</text>
</comment>
<proteinExistence type="predicted"/>
<protein>
    <submittedName>
        <fullName evidence="2">GNAT family acetyltransferase</fullName>
    </submittedName>
</protein>
<dbReference type="PROSITE" id="PS51186">
    <property type="entry name" value="GNAT"/>
    <property type="match status" value="1"/>
</dbReference>
<keyword evidence="2" id="KW-0808">Transferase</keyword>
<dbReference type="GO" id="GO:0016747">
    <property type="term" value="F:acyltransferase activity, transferring groups other than amino-acyl groups"/>
    <property type="evidence" value="ECO:0007669"/>
    <property type="project" value="InterPro"/>
</dbReference>
<dbReference type="InterPro" id="IPR016181">
    <property type="entry name" value="Acyl_CoA_acyltransferase"/>
</dbReference>
<sequence>MGKTIPAPALRPFLPSDLAVVAAIFQDSIEELTEDDYSEAQRAAWAERADGQEFAARLTAALTLVATIDGSVVGFASLKDNTHIDMLYVHPGFARQGVATLLCDAVEKLAVGRGATALTVDASDTARPFFDGRGYQGESRNTVSVGEEWLGNTTMKKTFAASDGSRA</sequence>
<dbReference type="SUPFAM" id="SSF55729">
    <property type="entry name" value="Acyl-CoA N-acyltransferases (Nat)"/>
    <property type="match status" value="1"/>
</dbReference>
<name>A0A2V3TVI1_9HYPH</name>
<dbReference type="Proteomes" id="UP000248021">
    <property type="component" value="Unassembled WGS sequence"/>
</dbReference>
<gene>
    <name evidence="2" type="ORF">C7450_11785</name>
</gene>
<dbReference type="AlphaFoldDB" id="A0A2V3TVI1"/>
<evidence type="ECO:0000259" key="1">
    <source>
        <dbReference type="PROSITE" id="PS51186"/>
    </source>
</evidence>
<dbReference type="InterPro" id="IPR052564">
    <property type="entry name" value="N-acetyltrans/Recomb-assoc"/>
</dbReference>
<accession>A0A2V3TVI1</accession>
<dbReference type="InterPro" id="IPR000182">
    <property type="entry name" value="GNAT_dom"/>
</dbReference>
<organism evidence="2 3">
    <name type="scientific">Chelatococcus asaccharovorans</name>
    <dbReference type="NCBI Taxonomy" id="28210"/>
    <lineage>
        <taxon>Bacteria</taxon>
        <taxon>Pseudomonadati</taxon>
        <taxon>Pseudomonadota</taxon>
        <taxon>Alphaproteobacteria</taxon>
        <taxon>Hyphomicrobiales</taxon>
        <taxon>Chelatococcaceae</taxon>
        <taxon>Chelatococcus</taxon>
    </lineage>
</organism>
<dbReference type="PANTHER" id="PTHR43451">
    <property type="entry name" value="ACETYLTRANSFERASE (GNAT) FAMILY PROTEIN"/>
    <property type="match status" value="1"/>
</dbReference>
<reference evidence="2 3" key="1">
    <citation type="submission" date="2018-05" db="EMBL/GenBank/DDBJ databases">
        <title>Genomic Encyclopedia of Type Strains, Phase IV (KMG-IV): sequencing the most valuable type-strain genomes for metagenomic binning, comparative biology and taxonomic classification.</title>
        <authorList>
            <person name="Goeker M."/>
        </authorList>
    </citation>
    <scope>NUCLEOTIDE SEQUENCE [LARGE SCALE GENOMIC DNA]</scope>
    <source>
        <strain evidence="2 3">DSM 6462</strain>
    </source>
</reference>
<dbReference type="RefSeq" id="WP_110378119.1">
    <property type="nucleotide sequence ID" value="NZ_JAHBRY010000001.1"/>
</dbReference>
<dbReference type="EMBL" id="QJJK01000017">
    <property type="protein sequence ID" value="PXW52221.1"/>
    <property type="molecule type" value="Genomic_DNA"/>
</dbReference>
<dbReference type="PANTHER" id="PTHR43451:SF1">
    <property type="entry name" value="ACETYLTRANSFERASE"/>
    <property type="match status" value="1"/>
</dbReference>
<dbReference type="Pfam" id="PF13673">
    <property type="entry name" value="Acetyltransf_10"/>
    <property type="match status" value="1"/>
</dbReference>
<dbReference type="OrthoDB" id="9789081at2"/>
<dbReference type="CDD" id="cd04301">
    <property type="entry name" value="NAT_SF"/>
    <property type="match status" value="1"/>
</dbReference>
<dbReference type="Gene3D" id="3.40.630.30">
    <property type="match status" value="1"/>
</dbReference>